<organism evidence="5 6">
    <name type="scientific">Cladophialophora yegresii CBS 114405</name>
    <dbReference type="NCBI Taxonomy" id="1182544"/>
    <lineage>
        <taxon>Eukaryota</taxon>
        <taxon>Fungi</taxon>
        <taxon>Dikarya</taxon>
        <taxon>Ascomycota</taxon>
        <taxon>Pezizomycotina</taxon>
        <taxon>Eurotiomycetes</taxon>
        <taxon>Chaetothyriomycetidae</taxon>
        <taxon>Chaetothyriales</taxon>
        <taxon>Herpotrichiellaceae</taxon>
        <taxon>Cladophialophora</taxon>
    </lineage>
</organism>
<reference evidence="5 6" key="1">
    <citation type="submission" date="2013-03" db="EMBL/GenBank/DDBJ databases">
        <title>The Genome Sequence of Cladophialophora yegresii CBS 114405.</title>
        <authorList>
            <consortium name="The Broad Institute Genomics Platform"/>
            <person name="Cuomo C."/>
            <person name="de Hoog S."/>
            <person name="Gorbushina A."/>
            <person name="Walker B."/>
            <person name="Young S.K."/>
            <person name="Zeng Q."/>
            <person name="Gargeya S."/>
            <person name="Fitzgerald M."/>
            <person name="Haas B."/>
            <person name="Abouelleil A."/>
            <person name="Allen A.W."/>
            <person name="Alvarado L."/>
            <person name="Arachchi H.M."/>
            <person name="Berlin A.M."/>
            <person name="Chapman S.B."/>
            <person name="Gainer-Dewar J."/>
            <person name="Goldberg J."/>
            <person name="Griggs A."/>
            <person name="Gujja S."/>
            <person name="Hansen M."/>
            <person name="Howarth C."/>
            <person name="Imamovic A."/>
            <person name="Ireland A."/>
            <person name="Larimer J."/>
            <person name="McCowan C."/>
            <person name="Murphy C."/>
            <person name="Pearson M."/>
            <person name="Poon T.W."/>
            <person name="Priest M."/>
            <person name="Roberts A."/>
            <person name="Saif S."/>
            <person name="Shea T."/>
            <person name="Sisk P."/>
            <person name="Sykes S."/>
            <person name="Wortman J."/>
            <person name="Nusbaum C."/>
            <person name="Birren B."/>
        </authorList>
    </citation>
    <scope>NUCLEOTIDE SEQUENCE [LARGE SCALE GENOMIC DNA]</scope>
    <source>
        <strain evidence="5 6">CBS 114405</strain>
    </source>
</reference>
<dbReference type="GeneID" id="19178886"/>
<dbReference type="InterPro" id="IPR000717">
    <property type="entry name" value="PCI_dom"/>
</dbReference>
<feature type="region of interest" description="Disordered" evidence="3">
    <location>
        <begin position="163"/>
        <end position="184"/>
    </location>
</feature>
<dbReference type="GO" id="GO:0030234">
    <property type="term" value="F:enzyme regulator activity"/>
    <property type="evidence" value="ECO:0007669"/>
    <property type="project" value="InterPro"/>
</dbReference>
<dbReference type="InterPro" id="IPR013586">
    <property type="entry name" value="PSMD3_C"/>
</dbReference>
<dbReference type="GO" id="GO:0042176">
    <property type="term" value="P:regulation of protein catabolic process"/>
    <property type="evidence" value="ECO:0007669"/>
    <property type="project" value="InterPro"/>
</dbReference>
<comment type="similarity">
    <text evidence="1">Belongs to the proteasome subunit S3 family.</text>
</comment>
<evidence type="ECO:0000256" key="2">
    <source>
        <dbReference type="ARBA" id="ARBA00022942"/>
    </source>
</evidence>
<dbReference type="VEuPathDB" id="FungiDB:A1O7_04300"/>
<dbReference type="Pfam" id="PF25573">
    <property type="entry name" value="TPR_PSMD3_N"/>
    <property type="match status" value="1"/>
</dbReference>
<proteinExistence type="inferred from homology"/>
<evidence type="ECO:0000313" key="5">
    <source>
        <dbReference type="EMBL" id="EXJ60148.1"/>
    </source>
</evidence>
<dbReference type="PANTHER" id="PTHR10758:SF2">
    <property type="entry name" value="26S PROTEASOME NON-ATPASE REGULATORY SUBUNIT 3"/>
    <property type="match status" value="1"/>
</dbReference>
<dbReference type="OrthoDB" id="1713558at2759"/>
<dbReference type="Proteomes" id="UP000019473">
    <property type="component" value="Unassembled WGS sequence"/>
</dbReference>
<evidence type="ECO:0000256" key="3">
    <source>
        <dbReference type="SAM" id="MobiDB-lite"/>
    </source>
</evidence>
<protein>
    <submittedName>
        <fullName evidence="5">26S proteasome regulatory subunit N3</fullName>
    </submittedName>
</protein>
<feature type="compositionally biased region" description="Basic and acidic residues" evidence="3">
    <location>
        <begin position="561"/>
        <end position="570"/>
    </location>
</feature>
<dbReference type="InterPro" id="IPR036390">
    <property type="entry name" value="WH_DNA-bd_sf"/>
</dbReference>
<dbReference type="EMBL" id="AMGW01000003">
    <property type="protein sequence ID" value="EXJ60148.1"/>
    <property type="molecule type" value="Genomic_DNA"/>
</dbReference>
<dbReference type="STRING" id="1182544.W9VWT4"/>
<dbReference type="eggNOG" id="KOG2581">
    <property type="taxonomic scope" value="Eukaryota"/>
</dbReference>
<dbReference type="SUPFAM" id="SSF46785">
    <property type="entry name" value="Winged helix' DNA-binding domain"/>
    <property type="match status" value="1"/>
</dbReference>
<evidence type="ECO:0000256" key="1">
    <source>
        <dbReference type="ARBA" id="ARBA00007912"/>
    </source>
</evidence>
<dbReference type="InterPro" id="IPR050756">
    <property type="entry name" value="CSN3"/>
</dbReference>
<dbReference type="RefSeq" id="XP_007756501.1">
    <property type="nucleotide sequence ID" value="XM_007758311.1"/>
</dbReference>
<name>W9VWT4_9EURO</name>
<feature type="compositionally biased region" description="Basic and acidic residues" evidence="3">
    <location>
        <begin position="81"/>
        <end position="93"/>
    </location>
</feature>
<dbReference type="PANTHER" id="PTHR10758">
    <property type="entry name" value="26S PROTEASOME NON-ATPASE REGULATORY SUBUNIT 3/COP9 SIGNALOSOME COMPLEX SUBUNIT 3"/>
    <property type="match status" value="1"/>
</dbReference>
<feature type="region of interest" description="Disordered" evidence="3">
    <location>
        <begin position="561"/>
        <end position="587"/>
    </location>
</feature>
<dbReference type="Pfam" id="PF08375">
    <property type="entry name" value="Rpn3_C"/>
    <property type="match status" value="1"/>
</dbReference>
<keyword evidence="6" id="KW-1185">Reference proteome</keyword>
<dbReference type="SMART" id="SM00753">
    <property type="entry name" value="PAM"/>
    <property type="match status" value="1"/>
</dbReference>
<dbReference type="PROSITE" id="PS50250">
    <property type="entry name" value="PCI"/>
    <property type="match status" value="1"/>
</dbReference>
<dbReference type="GO" id="GO:0006511">
    <property type="term" value="P:ubiquitin-dependent protein catabolic process"/>
    <property type="evidence" value="ECO:0007669"/>
    <property type="project" value="TreeGrafter"/>
</dbReference>
<comment type="caution">
    <text evidence="5">The sequence shown here is derived from an EMBL/GenBank/DDBJ whole genome shotgun (WGS) entry which is preliminary data.</text>
</comment>
<dbReference type="SMART" id="SM00088">
    <property type="entry name" value="PINT"/>
    <property type="match status" value="1"/>
</dbReference>
<feature type="compositionally biased region" description="Polar residues" evidence="3">
    <location>
        <begin position="57"/>
        <end position="66"/>
    </location>
</feature>
<dbReference type="Pfam" id="PF01399">
    <property type="entry name" value="PCI"/>
    <property type="match status" value="1"/>
</dbReference>
<feature type="compositionally biased region" description="Polar residues" evidence="3">
    <location>
        <begin position="1"/>
        <end position="10"/>
    </location>
</feature>
<gene>
    <name evidence="5" type="ORF">A1O7_04300</name>
</gene>
<feature type="compositionally biased region" description="Acidic residues" evidence="3">
    <location>
        <begin position="571"/>
        <end position="587"/>
    </location>
</feature>
<dbReference type="AlphaFoldDB" id="W9VWT4"/>
<accession>W9VWT4</accession>
<feature type="region of interest" description="Disordered" evidence="3">
    <location>
        <begin position="1"/>
        <end position="93"/>
    </location>
</feature>
<keyword evidence="2 5" id="KW-0647">Proteasome</keyword>
<dbReference type="GO" id="GO:0008541">
    <property type="term" value="C:proteasome regulatory particle, lid subcomplex"/>
    <property type="evidence" value="ECO:0007669"/>
    <property type="project" value="TreeGrafter"/>
</dbReference>
<feature type="domain" description="PCI" evidence="4">
    <location>
        <begin position="325"/>
        <end position="505"/>
    </location>
</feature>
<dbReference type="HOGENOM" id="CLU_019858_1_1_1"/>
<dbReference type="InterPro" id="IPR057985">
    <property type="entry name" value="TPR_PSMD3_N"/>
</dbReference>
<evidence type="ECO:0000259" key="4">
    <source>
        <dbReference type="PROSITE" id="PS50250"/>
    </source>
</evidence>
<evidence type="ECO:0000313" key="6">
    <source>
        <dbReference type="Proteomes" id="UP000019473"/>
    </source>
</evidence>
<sequence>MSGDKQNLNGSGPARNGVNGADDIDMKDESLNAKKGSKGSKDKDGDGDMTVVVPPSKGSNTPSAPSKATEADLTNGAVDGNDEKMAEEPVDPEEKAIQEIKASLPLLERAVSQFDPRFSLRVLRSIPSVRKHLTAYVLATVVTDTYSSPTATAVSLLSAVKDDPSFPSQKAEEWHSKKDASAQKNSHREILPEIDVYLSILVQVHLYDKKSINAGAQFSSALVEHLRTLNRRTLDSLSARVYFYYALFYEEVAPQPPSPAAAVISIRKTLLGALRTATLRKDQDIQASVTTLLLRNYLSTSHITQADLLISHTKFPDTAANNQVARYLYYLGRIRAIQLQYTEAHDHLTGATRKSPTAYKASGFYQASTKLLIVVELLMGDIPDRAIFRQPSLEKALQPYLQLVQAVSSGDVIGFQNLVQRYSATFRKDDTYTLILRLRQNVIRTGIRMMSLSYARISLRDMCLRLGLDSEESAEYIVAKAIRDGVIEASLDHERGYMKSKETGDVYATGEPGDAFHDRIQACLALHDESVKAMLIFLQAMRFPMNQHRLELKNAQEARERERELAKEIVDGEMDDDDAPGGDFDGI</sequence>